<dbReference type="SUPFAM" id="SSF53756">
    <property type="entry name" value="UDP-Glycosyltransferase/glycogen phosphorylase"/>
    <property type="match status" value="1"/>
</dbReference>
<evidence type="ECO:0008006" key="3">
    <source>
        <dbReference type="Google" id="ProtNLM"/>
    </source>
</evidence>
<reference evidence="1 2" key="1">
    <citation type="journal article" date="2014" name="Syst. Appl. Microbiol.">
        <title>Complete genomes of freshwater sulfur oxidizers Sulfuricella denitrificans skB26 and Sulfuritalea hydrogenivorans sk43H: genetic insights into the sulfur oxidation pathway of betaproteobacteria.</title>
        <authorList>
            <person name="Watanabe T."/>
            <person name="Kojima H."/>
            <person name="Fukui M."/>
        </authorList>
    </citation>
    <scope>NUCLEOTIDE SEQUENCE [LARGE SCALE GENOMIC DNA]</scope>
    <source>
        <strain evidence="1">DSM22779</strain>
    </source>
</reference>
<dbReference type="OrthoDB" id="503106at2"/>
<gene>
    <name evidence="1" type="ORF">SUTH_03261</name>
</gene>
<accession>W0SHY4</accession>
<dbReference type="Proteomes" id="UP000031637">
    <property type="component" value="Chromosome"/>
</dbReference>
<dbReference type="HOGENOM" id="CLU_044082_1_0_4"/>
<evidence type="ECO:0000313" key="2">
    <source>
        <dbReference type="Proteomes" id="UP000031637"/>
    </source>
</evidence>
<dbReference type="AlphaFoldDB" id="W0SHY4"/>
<dbReference type="PANTHER" id="PTHR38134">
    <property type="entry name" value="SLR1395 PROTEIN"/>
    <property type="match status" value="1"/>
</dbReference>
<dbReference type="EMBL" id="AP012547">
    <property type="protein sequence ID" value="BAO31034.1"/>
    <property type="molecule type" value="Genomic_DNA"/>
</dbReference>
<dbReference type="Gene3D" id="3.40.50.2000">
    <property type="entry name" value="Glycogen Phosphorylase B"/>
    <property type="match status" value="1"/>
</dbReference>
<protein>
    <recommendedName>
        <fullName evidence="3">Glycosyl transferase family 28 C-terminal domain-containing protein</fullName>
    </recommendedName>
</protein>
<dbReference type="RefSeq" id="WP_041100730.1">
    <property type="nucleotide sequence ID" value="NZ_AP012547.1"/>
</dbReference>
<sequence>MHLLVDISAHGLGHLAQTAPVLDALHALAPGLRLTVRSALPRERLARRIAADFAHIEEARDFGFAMHNAVDIDLAASAQRYREFHADWSQRVIAEADWLRHHRIDALLSNVAYLPLAAAAQAGIAATGLSSLNWAELFARYFGGEPWAAEIHGQMLAAYNAGKGFLRVTPGLPMQDIPRRREIGPIAHIGRRDRTRVARLLNLKQGERWVLLAMGGMEFRLPVEDWPPISGLNWLVPGEWQIERDDVRSFDVAALHFSDLLASVDAVVTKPGYGTFVEAACGGIPILYLERDDWPETPHFAAWLATHGRAQVLTRERLLAGDFIAALQTLWRAPPPAVPQANGADEAARWLVRELGLA</sequence>
<organism evidence="1 2">
    <name type="scientific">Sulfuritalea hydrogenivorans sk43H</name>
    <dbReference type="NCBI Taxonomy" id="1223802"/>
    <lineage>
        <taxon>Bacteria</taxon>
        <taxon>Pseudomonadati</taxon>
        <taxon>Pseudomonadota</taxon>
        <taxon>Betaproteobacteria</taxon>
        <taxon>Nitrosomonadales</taxon>
        <taxon>Sterolibacteriaceae</taxon>
        <taxon>Sulfuritalea</taxon>
    </lineage>
</organism>
<keyword evidence="2" id="KW-1185">Reference proteome</keyword>
<dbReference type="PANTHER" id="PTHR38134:SF2">
    <property type="entry name" value="GALACTOKINASE"/>
    <property type="match status" value="1"/>
</dbReference>
<proteinExistence type="predicted"/>
<dbReference type="KEGG" id="shd:SUTH_03261"/>
<dbReference type="STRING" id="1223802.SUTH_03261"/>
<dbReference type="InterPro" id="IPR053205">
    <property type="entry name" value="GHMP_kinase_L-arabinokinase"/>
</dbReference>
<evidence type="ECO:0000313" key="1">
    <source>
        <dbReference type="EMBL" id="BAO31034.1"/>
    </source>
</evidence>
<name>W0SHY4_9PROT</name>